<dbReference type="Ensembl" id="ENSSLDT00000010512.1">
    <property type="protein sequence ID" value="ENSSLDP00000010144.1"/>
    <property type="gene ID" value="ENSSLDG00000008085.1"/>
</dbReference>
<name>A0A3B4WY85_SERLL</name>
<evidence type="ECO:0000313" key="2">
    <source>
        <dbReference type="Proteomes" id="UP000261360"/>
    </source>
</evidence>
<evidence type="ECO:0000313" key="1">
    <source>
        <dbReference type="Ensembl" id="ENSSLDP00000010144.1"/>
    </source>
</evidence>
<accession>A0A3B4WY85</accession>
<proteinExistence type="predicted"/>
<dbReference type="Proteomes" id="UP000261360">
    <property type="component" value="Unplaced"/>
</dbReference>
<organism evidence="1 2">
    <name type="scientific">Seriola lalandi dorsalis</name>
    <dbReference type="NCBI Taxonomy" id="1841481"/>
    <lineage>
        <taxon>Eukaryota</taxon>
        <taxon>Metazoa</taxon>
        <taxon>Chordata</taxon>
        <taxon>Craniata</taxon>
        <taxon>Vertebrata</taxon>
        <taxon>Euteleostomi</taxon>
        <taxon>Actinopterygii</taxon>
        <taxon>Neopterygii</taxon>
        <taxon>Teleostei</taxon>
        <taxon>Neoteleostei</taxon>
        <taxon>Acanthomorphata</taxon>
        <taxon>Carangaria</taxon>
        <taxon>Carangiformes</taxon>
        <taxon>Carangidae</taxon>
        <taxon>Seriola</taxon>
    </lineage>
</organism>
<protein>
    <submittedName>
        <fullName evidence="1">Uncharacterized protein</fullName>
    </submittedName>
</protein>
<sequence>MIGLMIVPLKLKVVAIDGELDVVHRDNFCNDVVPTYVGRHVRPRNDL</sequence>
<reference evidence="1" key="1">
    <citation type="submission" date="2025-08" db="UniProtKB">
        <authorList>
            <consortium name="Ensembl"/>
        </authorList>
    </citation>
    <scope>IDENTIFICATION</scope>
</reference>
<keyword evidence="2" id="KW-1185">Reference proteome</keyword>
<dbReference type="AlphaFoldDB" id="A0A3B4WY85"/>
<reference evidence="1" key="2">
    <citation type="submission" date="2025-09" db="UniProtKB">
        <authorList>
            <consortium name="Ensembl"/>
        </authorList>
    </citation>
    <scope>IDENTIFICATION</scope>
</reference>